<dbReference type="CDD" id="cd05214">
    <property type="entry name" value="GAPDH_I_N"/>
    <property type="match status" value="1"/>
</dbReference>
<dbReference type="InterPro" id="IPR020828">
    <property type="entry name" value="GlycerAld_3-P_DH_NAD(P)-bd"/>
</dbReference>
<dbReference type="GO" id="GO:0051287">
    <property type="term" value="F:NAD binding"/>
    <property type="evidence" value="ECO:0007669"/>
    <property type="project" value="InterPro"/>
</dbReference>
<dbReference type="OrthoDB" id="9803304at2"/>
<dbReference type="InterPro" id="IPR036291">
    <property type="entry name" value="NAD(P)-bd_dom_sf"/>
</dbReference>
<dbReference type="Pfam" id="PF02800">
    <property type="entry name" value="Gp_dh_C"/>
    <property type="match status" value="1"/>
</dbReference>
<comment type="similarity">
    <text evidence="2">Belongs to the glyceraldehyde-3-phosphate dehydrogenase family.</text>
</comment>
<comment type="caution">
    <text evidence="4">The sequence shown here is derived from an EMBL/GenBank/DDBJ whole genome shotgun (WGS) entry which is preliminary data.</text>
</comment>
<evidence type="ECO:0000256" key="2">
    <source>
        <dbReference type="RuleBase" id="RU000397"/>
    </source>
</evidence>
<dbReference type="InterPro" id="IPR020829">
    <property type="entry name" value="GlycerAld_3-P_DH_cat"/>
</dbReference>
<dbReference type="AlphaFoldDB" id="A0A1E5E0A5"/>
<keyword evidence="5" id="KW-1185">Reference proteome</keyword>
<dbReference type="EMBL" id="AJYK02000085">
    <property type="protein sequence ID" value="OEF23788.1"/>
    <property type="molecule type" value="Genomic_DNA"/>
</dbReference>
<dbReference type="Pfam" id="PF00044">
    <property type="entry name" value="Gp_dh_N"/>
    <property type="match status" value="1"/>
</dbReference>
<dbReference type="STRING" id="1188252.A1QC_11115"/>
<dbReference type="RefSeq" id="WP_017025712.1">
    <property type="nucleotide sequence ID" value="NZ_AJYK02000085.1"/>
</dbReference>
<dbReference type="PANTHER" id="PTHR43454:SF1">
    <property type="entry name" value="GLYCERALDEHYDE 3-PHOSPHATE DEHYDROGENASE NAD(P) BINDING DOMAIN-CONTAINING PROTEIN"/>
    <property type="match status" value="1"/>
</dbReference>
<dbReference type="PANTHER" id="PTHR43454">
    <property type="entry name" value="GLYCERALDEHYDE-3-PHOSPHATE DEHYDROGENASE"/>
    <property type="match status" value="1"/>
</dbReference>
<dbReference type="SUPFAM" id="SSF51735">
    <property type="entry name" value="NAD(P)-binding Rossmann-fold domains"/>
    <property type="match status" value="1"/>
</dbReference>
<dbReference type="eggNOG" id="COG0057">
    <property type="taxonomic scope" value="Bacteria"/>
</dbReference>
<dbReference type="PROSITE" id="PS00071">
    <property type="entry name" value="GAPDH"/>
    <property type="match status" value="1"/>
</dbReference>
<reference evidence="4 5" key="1">
    <citation type="journal article" date="2012" name="Science">
        <title>Ecological populations of bacteria act as socially cohesive units of antibiotic production and resistance.</title>
        <authorList>
            <person name="Cordero O.X."/>
            <person name="Wildschutte H."/>
            <person name="Kirkup B."/>
            <person name="Proehl S."/>
            <person name="Ngo L."/>
            <person name="Hussain F."/>
            <person name="Le Roux F."/>
            <person name="Mincer T."/>
            <person name="Polz M.F."/>
        </authorList>
    </citation>
    <scope>NUCLEOTIDE SEQUENCE [LARGE SCALE GENOMIC DNA]</scope>
    <source>
        <strain evidence="4 5">1S-45</strain>
    </source>
</reference>
<proteinExistence type="inferred from homology"/>
<sequence>MNLQAHQQEWQQSQTIAENLLPKIAQLYRHKGVELLMFGKTLVNAGTIDIIKLTHLSQRYTQSSLTLQQIEPLIQQLCQLPLSPCYIDIGRLTHQYLESNHPSDTSAHFLANTLSEALSGAALTEPKDVVLYGFGRIGRLLTRLLIEKSGPGYPLRLRAIVVRGGKDGDLEKRANLLRRDSVHGQFNGSIIIDKENSALIVNGNYIQFIYANSPQEVNYTDYNINDALVVDNTGVWRDSAGLGQHLDCAGTSKVLLTAPGKGEIKNIVFGVNHQDIEASDNIISAASCTTNAITPILKAMNDKYGITSGHIETVHSYTNDQNLIDNFHSGERRGRSASLNMVLTSTGAAKAVSKALPELANKLTGNAIRVPTPNVSMAVANLNLENAAEKEELNHYLQQMAFNSPLSPQIDYTQSTEVVSTDLVGSRYPGVIDGAATIAQDNRCVLYIWYDNEFGYSCQVVHCMEHMMGVRFNTYPSLG</sequence>
<evidence type="ECO:0000313" key="4">
    <source>
        <dbReference type="EMBL" id="OEF23788.1"/>
    </source>
</evidence>
<feature type="domain" description="Glyceraldehyde 3-phosphate dehydrogenase NAD(P) binding" evidence="3">
    <location>
        <begin position="127"/>
        <end position="288"/>
    </location>
</feature>
<keyword evidence="1" id="KW-0560">Oxidoreductase</keyword>
<dbReference type="InterPro" id="IPR020831">
    <property type="entry name" value="GlycerAld/Erythrose_P_DH"/>
</dbReference>
<dbReference type="Gene3D" id="3.30.360.10">
    <property type="entry name" value="Dihydrodipicolinate Reductase, domain 2"/>
    <property type="match status" value="1"/>
</dbReference>
<dbReference type="SUPFAM" id="SSF55347">
    <property type="entry name" value="Glyceraldehyde-3-phosphate dehydrogenase-like, C-terminal domain"/>
    <property type="match status" value="1"/>
</dbReference>
<gene>
    <name evidence="4" type="ORF">A1QC_11115</name>
</gene>
<organism evidence="4 5">
    <name type="scientific">Vibrio rumoiensis 1S-45</name>
    <dbReference type="NCBI Taxonomy" id="1188252"/>
    <lineage>
        <taxon>Bacteria</taxon>
        <taxon>Pseudomonadati</taxon>
        <taxon>Pseudomonadota</taxon>
        <taxon>Gammaproteobacteria</taxon>
        <taxon>Vibrionales</taxon>
        <taxon>Vibrionaceae</taxon>
        <taxon>Vibrio</taxon>
    </lineage>
</organism>
<dbReference type="CDD" id="cd18126">
    <property type="entry name" value="GAPDH_I_C"/>
    <property type="match status" value="1"/>
</dbReference>
<accession>A0A1E5E0A5</accession>
<dbReference type="InterPro" id="IPR020830">
    <property type="entry name" value="GlycerAld_3-P_DH_AS"/>
</dbReference>
<protein>
    <submittedName>
        <fullName evidence="4">Glyceraldehyde-3-phosphate dehydrogenase</fullName>
    </submittedName>
</protein>
<evidence type="ECO:0000313" key="5">
    <source>
        <dbReference type="Proteomes" id="UP000094070"/>
    </source>
</evidence>
<dbReference type="Gene3D" id="3.40.50.720">
    <property type="entry name" value="NAD(P)-binding Rossmann-like Domain"/>
    <property type="match status" value="1"/>
</dbReference>
<dbReference type="GO" id="GO:0016620">
    <property type="term" value="F:oxidoreductase activity, acting on the aldehyde or oxo group of donors, NAD or NADP as acceptor"/>
    <property type="evidence" value="ECO:0007669"/>
    <property type="project" value="InterPro"/>
</dbReference>
<dbReference type="SMART" id="SM00846">
    <property type="entry name" value="Gp_dh_N"/>
    <property type="match status" value="1"/>
</dbReference>
<evidence type="ECO:0000259" key="3">
    <source>
        <dbReference type="SMART" id="SM00846"/>
    </source>
</evidence>
<dbReference type="Proteomes" id="UP000094070">
    <property type="component" value="Unassembled WGS sequence"/>
</dbReference>
<name>A0A1E5E0A5_9VIBR</name>
<dbReference type="PRINTS" id="PR00078">
    <property type="entry name" value="G3PDHDRGNASE"/>
</dbReference>
<evidence type="ECO:0000256" key="1">
    <source>
        <dbReference type="ARBA" id="ARBA00023002"/>
    </source>
</evidence>
<dbReference type="NCBIfam" id="NF006139">
    <property type="entry name" value="PRK08289.1"/>
    <property type="match status" value="1"/>
</dbReference>